<dbReference type="NCBIfam" id="TIGR01733">
    <property type="entry name" value="AA-adenyl-dom"/>
    <property type="match status" value="1"/>
</dbReference>
<dbReference type="UniPathway" id="UPA00327"/>
<dbReference type="GO" id="GO:0043041">
    <property type="term" value="P:amino acid activation for nonribosomal peptide biosynthetic process"/>
    <property type="evidence" value="ECO:0007669"/>
    <property type="project" value="TreeGrafter"/>
</dbReference>
<dbReference type="Gene3D" id="3.30.300.30">
    <property type="match status" value="1"/>
</dbReference>
<feature type="domain" description="Carrier" evidence="7">
    <location>
        <begin position="817"/>
        <end position="894"/>
    </location>
</feature>
<evidence type="ECO:0000256" key="4">
    <source>
        <dbReference type="ARBA" id="ARBA00022598"/>
    </source>
</evidence>
<dbReference type="Gene3D" id="3.30.559.10">
    <property type="entry name" value="Chloramphenicol acetyltransferase-like domain"/>
    <property type="match status" value="1"/>
</dbReference>
<accession>A0A8K0J589</accession>
<gene>
    <name evidence="8" type="ORF">E4U42_004726</name>
</gene>
<comment type="similarity">
    <text evidence="6">Belongs to the NRP synthetase family.</text>
</comment>
<evidence type="ECO:0000313" key="8">
    <source>
        <dbReference type="EMBL" id="KAG5924160.1"/>
    </source>
</evidence>
<comment type="pathway">
    <text evidence="1">Alkaloid biosynthesis; ergot alkaloid biosynthesis.</text>
</comment>
<dbReference type="PROSITE" id="PS50075">
    <property type="entry name" value="CARRIER"/>
    <property type="match status" value="1"/>
</dbReference>
<keyword evidence="9" id="KW-1185">Reference proteome</keyword>
<comment type="caution">
    <text evidence="8">The sequence shown here is derived from an EMBL/GenBank/DDBJ whole genome shotgun (WGS) entry which is preliminary data.</text>
</comment>
<dbReference type="InterPro" id="IPR001242">
    <property type="entry name" value="Condensation_dom"/>
</dbReference>
<dbReference type="CDD" id="cd19545">
    <property type="entry name" value="FUM14_C_NRPS-like"/>
    <property type="match status" value="1"/>
</dbReference>
<dbReference type="PANTHER" id="PTHR45527:SF3">
    <property type="entry name" value="SIDEROPHORE SYNTHETASE (EUROFUNG)"/>
    <property type="match status" value="1"/>
</dbReference>
<evidence type="ECO:0000256" key="1">
    <source>
        <dbReference type="ARBA" id="ARBA00005107"/>
    </source>
</evidence>
<keyword evidence="2" id="KW-0596">Phosphopantetheine</keyword>
<dbReference type="Gene3D" id="3.30.559.30">
    <property type="entry name" value="Nonribosomal peptide synthetase, condensation domain"/>
    <property type="match status" value="2"/>
</dbReference>
<keyword evidence="5" id="KW-0808">Transferase</keyword>
<dbReference type="Proteomes" id="UP000811619">
    <property type="component" value="Unassembled WGS sequence"/>
</dbReference>
<dbReference type="GO" id="GO:0016740">
    <property type="term" value="F:transferase activity"/>
    <property type="evidence" value="ECO:0007669"/>
    <property type="project" value="UniProtKB-KW"/>
</dbReference>
<dbReference type="InterPro" id="IPR020845">
    <property type="entry name" value="AMP-binding_CS"/>
</dbReference>
<dbReference type="Gene3D" id="3.40.50.12780">
    <property type="entry name" value="N-terminal domain of ligase-like"/>
    <property type="match status" value="1"/>
</dbReference>
<evidence type="ECO:0000256" key="6">
    <source>
        <dbReference type="ARBA" id="ARBA00029454"/>
    </source>
</evidence>
<dbReference type="InterPro" id="IPR045851">
    <property type="entry name" value="AMP-bd_C_sf"/>
</dbReference>
<dbReference type="InterPro" id="IPR042099">
    <property type="entry name" value="ANL_N_sf"/>
</dbReference>
<dbReference type="GO" id="GO:0016874">
    <property type="term" value="F:ligase activity"/>
    <property type="evidence" value="ECO:0007669"/>
    <property type="project" value="UniProtKB-KW"/>
</dbReference>
<dbReference type="GO" id="GO:0035835">
    <property type="term" value="P:indole alkaloid biosynthetic process"/>
    <property type="evidence" value="ECO:0007669"/>
    <property type="project" value="UniProtKB-UniPathway"/>
</dbReference>
<dbReference type="Pfam" id="PF00501">
    <property type="entry name" value="AMP-binding"/>
    <property type="match status" value="1"/>
</dbReference>
<proteinExistence type="inferred from homology"/>
<evidence type="ECO:0000256" key="5">
    <source>
        <dbReference type="ARBA" id="ARBA00022679"/>
    </source>
</evidence>
<organism evidence="8 9">
    <name type="scientific">Claviceps africana</name>
    <dbReference type="NCBI Taxonomy" id="83212"/>
    <lineage>
        <taxon>Eukaryota</taxon>
        <taxon>Fungi</taxon>
        <taxon>Dikarya</taxon>
        <taxon>Ascomycota</taxon>
        <taxon>Pezizomycotina</taxon>
        <taxon>Sordariomycetes</taxon>
        <taxon>Hypocreomycetidae</taxon>
        <taxon>Hypocreales</taxon>
        <taxon>Clavicipitaceae</taxon>
        <taxon>Claviceps</taxon>
    </lineage>
</organism>
<dbReference type="OrthoDB" id="416786at2759"/>
<keyword evidence="4" id="KW-0436">Ligase</keyword>
<dbReference type="InterPro" id="IPR023213">
    <property type="entry name" value="CAT-like_dom_sf"/>
</dbReference>
<dbReference type="SUPFAM" id="SSF47336">
    <property type="entry name" value="ACP-like"/>
    <property type="match status" value="1"/>
</dbReference>
<dbReference type="InterPro" id="IPR009081">
    <property type="entry name" value="PP-bd_ACP"/>
</dbReference>
<dbReference type="Gene3D" id="1.10.1200.10">
    <property type="entry name" value="ACP-like"/>
    <property type="match status" value="1"/>
</dbReference>
<dbReference type="EMBL" id="SRPY01000424">
    <property type="protein sequence ID" value="KAG5924160.1"/>
    <property type="molecule type" value="Genomic_DNA"/>
</dbReference>
<dbReference type="GO" id="GO:0031177">
    <property type="term" value="F:phosphopantetheine binding"/>
    <property type="evidence" value="ECO:0007669"/>
    <property type="project" value="TreeGrafter"/>
</dbReference>
<name>A0A8K0J589_9HYPO</name>
<dbReference type="SUPFAM" id="SSF52777">
    <property type="entry name" value="CoA-dependent acyltransferases"/>
    <property type="match status" value="3"/>
</dbReference>
<dbReference type="InterPro" id="IPR036736">
    <property type="entry name" value="ACP-like_sf"/>
</dbReference>
<dbReference type="PROSITE" id="PS00455">
    <property type="entry name" value="AMP_BINDING"/>
    <property type="match status" value="1"/>
</dbReference>
<sequence length="1348" mass="146137">MMASLEQWKTDLEGYVPCKLPASSEAELADSGPSPPSVTATLSEPHDRLASFSNERAVDVSTILCVAWAVALRAFTGQDSVSFAVATKTPGLRPCRMMFASESSVSALLLACQVASDDKASLVEIPLSDLPQEDGLGLTADFFNTCILCPVGRHPMSCEAGAQDVGSNALAAQFHVAVGCEVENDVTRIVLTYRTTVLQKAHATALVNTVERAVSEMMAGKDRVDDFCLLSDEDRAQMSRRNERPSDVSGARIEALIAERCRQAPSAAAVCAWDGNLSYGELDELSGVLARYMRGLGIGPDMFVPVLFEKSRWAVVAMLGVVKAGAAFVLLDPTHPRKRLGTICDKVSARIILSSSQQAGLAAGLVGHVVRVGDEAMKCMTADVNGHADELRNGGVCEAESAPCDALYVVFTSGSTGTPKGAVNCRSSFLAAMPVYLESLELGDRSRVFQFASCAFDVSIFDTLMTLMAGGCVCVPSNTDRSSDLANAILHFGATHLSMTPTVARILNPREVSTVRTIVLGGERPAPEDMNRWVDNHVRVVQLHGASECAVMSVRCTSRDMRASSSSSSSSSCNIRSTVYDTGSRCWVVNPRNHQQLQPLGAIGELLVEGPVVGRGYLDDAVQTSETFIEAPTWLRDLRQGGSDRVYKTGDLVWLAADGSIEFVCRKNTQVKLRGQRIELGEVEHHLKIAWPSAEDCIAELVAASDASRPPMLMAFICEATEDTTNRTNGLMAGRNATSDTVLAEPSPGFRSQIPSVLSKLQQALPSYMVPSAILPLNTVPLTGMDKINRRLLRQVAERLSRQELQRYQPERGAYRSPGNDTERSLQTLFARVLGLAANEVGADDNFFVLGGDSLTAMKMVAMARGQETFKWTVQNVFDHPRLSELARLASVTTPAEDEKRNHVPPFSLVAGPKQGVLRDAARQCRLPARAIEDVYPCTPLQRGLLAETMREATAFVAVIELFLPAGVRLDRLRQAWTAVARANPILRTRMILSSDYGLLQAVTREDVAWITRHDGEHDGRVEGVVGRPLAQLVLHPGHAREGAESEARPARLFLHVHHAVYDGYSLQLMLAQVNRAYRGDTLDTRPVSPFIRYLATMPDTATDYWQSLCRGLETPSFPALPHGSYRPYPDAKTTHVIAMSSPRAREYTLNTHVRLAWAMTQAHQQNCPDICFGTVVSGRNAPVDGIESIMIPTVATIPCRVSLDADSTVRETLGRIQDVATRGIPYEQLGLVEIARLGHDAAHACSFQTLLVVQPAVAKPETHDLFGVSDPEAGYRADATYAIHLFCGPGKDVLSVTVLHDEHVVPKLTMRNMLRSFGQALQTIHEDPAGSVGQVVESLGRSGKGLG</sequence>
<dbReference type="GO" id="GO:0005737">
    <property type="term" value="C:cytoplasm"/>
    <property type="evidence" value="ECO:0007669"/>
    <property type="project" value="TreeGrafter"/>
</dbReference>
<dbReference type="Pfam" id="PF00668">
    <property type="entry name" value="Condensation"/>
    <property type="match status" value="1"/>
</dbReference>
<evidence type="ECO:0000256" key="3">
    <source>
        <dbReference type="ARBA" id="ARBA00022553"/>
    </source>
</evidence>
<dbReference type="PANTHER" id="PTHR45527">
    <property type="entry name" value="NONRIBOSOMAL PEPTIDE SYNTHETASE"/>
    <property type="match status" value="1"/>
</dbReference>
<dbReference type="InterPro" id="IPR010071">
    <property type="entry name" value="AA_adenyl_dom"/>
</dbReference>
<dbReference type="InterPro" id="IPR000873">
    <property type="entry name" value="AMP-dep_synth/lig_dom"/>
</dbReference>
<dbReference type="FunFam" id="3.30.300.30:FF:000015">
    <property type="entry name" value="Nonribosomal peptide synthase SidD"/>
    <property type="match status" value="1"/>
</dbReference>
<dbReference type="CDD" id="cd05918">
    <property type="entry name" value="A_NRPS_SidN3_like"/>
    <property type="match status" value="1"/>
</dbReference>
<reference evidence="8" key="1">
    <citation type="journal article" date="2020" name="bioRxiv">
        <title>Whole genome comparisons of ergot fungi reveals the divergence and evolution of species within the genus Claviceps are the result of varying mechanisms driving genome evolution and host range expansion.</title>
        <authorList>
            <person name="Wyka S.A."/>
            <person name="Mondo S.J."/>
            <person name="Liu M."/>
            <person name="Dettman J."/>
            <person name="Nalam V."/>
            <person name="Broders K.D."/>
        </authorList>
    </citation>
    <scope>NUCLEOTIDE SEQUENCE</scope>
    <source>
        <strain evidence="8">CCC 489</strain>
    </source>
</reference>
<keyword evidence="3" id="KW-0597">Phosphoprotein</keyword>
<evidence type="ECO:0000256" key="2">
    <source>
        <dbReference type="ARBA" id="ARBA00022450"/>
    </source>
</evidence>
<dbReference type="Pfam" id="PF00550">
    <property type="entry name" value="PP-binding"/>
    <property type="match status" value="1"/>
</dbReference>
<protein>
    <submittedName>
        <fullName evidence="8">NRPS protein</fullName>
    </submittedName>
</protein>
<evidence type="ECO:0000313" key="9">
    <source>
        <dbReference type="Proteomes" id="UP000811619"/>
    </source>
</evidence>
<dbReference type="SUPFAM" id="SSF56801">
    <property type="entry name" value="Acetyl-CoA synthetase-like"/>
    <property type="match status" value="1"/>
</dbReference>
<evidence type="ECO:0000259" key="7">
    <source>
        <dbReference type="PROSITE" id="PS50075"/>
    </source>
</evidence>
<dbReference type="FunFam" id="1.10.1200.10:FF:000005">
    <property type="entry name" value="Nonribosomal peptide synthetase 1"/>
    <property type="match status" value="1"/>
</dbReference>